<reference evidence="12" key="1">
    <citation type="journal article" date="2020" name="J Insects Food Feed">
        <title>The yellow mealworm (Tenebrio molitor) genome: a resource for the emerging insects as food and feed industry.</title>
        <authorList>
            <person name="Eriksson T."/>
            <person name="Andere A."/>
            <person name="Kelstrup H."/>
            <person name="Emery V."/>
            <person name="Picard C."/>
        </authorList>
    </citation>
    <scope>NUCLEOTIDE SEQUENCE</scope>
    <source>
        <strain evidence="12">Stoneville</strain>
        <tissue evidence="12">Whole head</tissue>
    </source>
</reference>
<evidence type="ECO:0000256" key="4">
    <source>
        <dbReference type="ARBA" id="ARBA00022737"/>
    </source>
</evidence>
<comment type="subcellular location">
    <subcellularLocation>
        <location evidence="1">Cytoplasm</location>
    </subcellularLocation>
</comment>
<dbReference type="GO" id="GO:0004726">
    <property type="term" value="F:non-membrane spanning protein tyrosine phosphatase activity"/>
    <property type="evidence" value="ECO:0007669"/>
    <property type="project" value="TreeGrafter"/>
</dbReference>
<dbReference type="Gene3D" id="6.10.140.270">
    <property type="match status" value="1"/>
</dbReference>
<evidence type="ECO:0000256" key="7">
    <source>
        <dbReference type="ARBA" id="ARBA00022999"/>
    </source>
</evidence>
<evidence type="ECO:0000256" key="3">
    <source>
        <dbReference type="ARBA" id="ARBA00022490"/>
    </source>
</evidence>
<dbReference type="InterPro" id="IPR000980">
    <property type="entry name" value="SH2"/>
</dbReference>
<keyword evidence="3" id="KW-0963">Cytoplasm</keyword>
<dbReference type="CDD" id="cd10340">
    <property type="entry name" value="SH2_N-SH2_SHP_like"/>
    <property type="match status" value="1"/>
</dbReference>
<dbReference type="Pfam" id="PF00017">
    <property type="entry name" value="SH2"/>
    <property type="match status" value="1"/>
</dbReference>
<dbReference type="FunFam" id="3.30.505.10:FF:000018">
    <property type="entry name" value="Tyrosine-protein phosphatase non-receptor type"/>
    <property type="match status" value="1"/>
</dbReference>
<sequence length="938" mass="107461">MDLIKTRIEEAIHKVLFLLEQFYKHFQNIMFTILFLSVVLKLANMEVANFLHLIFPDLALKSAFELFYSRVGQHTSVGNYWNDPYHQSLYMEYSQYLPFVNNEIKSNSSSSFKGGIVKLNQMILIGGPDDNVITPWESSQFGYYGVNNTVVNLIDRDIYKDDLIGLKTLDDAGKLKMITVPEAKYRKFQSSDMTEDYCHDPDDQDDEEEDDAVPAVVVKLLVIQQKKFQECNIVFQPDVMLCNTDIIFNEVKNDKFEESIEKVPKLDDLQSSVTLLIQQQQQQLNLMTPEAFTTTEQNSRPNSVRNSINGDINKSTEAVNRDAVENLIDFQRPEKDNFASGGSSPSREVQEILSLNNSTYNTQDYFDNLSKMQEEQEIPQKEYNHNENLMYQENTNPEMVWLKLPLVKENEIGKDDNLKQDLRLGGGDEITNLNETEWDKSQLQAINFRLTSIENAISDQNLVIQKIHQELKSLNQSKEECLKDDFIKEFELAMSKQQLHIAKILENLLGMQKNSDRDHQDHVIASVSQIVVKSVSDKLQNVVAHEMKHVVVPTIRNLVEALKHQLDVQNNQKLNSDMVLQDKISKMINSKAVAETLSFSVANAITPILEKCYRDMITSTLVPSWEKVCGNMFHQINETFTQGTKEYTASVENYMERQRRVQERGKDLIVQMQIVSENLQSNTEKLAGTLTSEIHKQFNTTMKHTQENLLQNMKDLISEQIKLGFKNHASVLEDSVINAVRSRAVTPSPHVETQVTLAHLDHLLAKESYDEAFQLALSAENLNYVIYVCEKVDTNTLFNGTSPPQQNCILALIQQLSMELTKNTDIKMRWFWPTISGIEAERVLMERGVDCSFLARPSSNPGAFTLSVKRNGEVTHIKIQNSGDFYDLYGGEKFATLSELVQYYMENQGQLREKNGEIIELKYPLSCADPTTERYVEI</sequence>
<evidence type="ECO:0000256" key="5">
    <source>
        <dbReference type="ARBA" id="ARBA00022801"/>
    </source>
</evidence>
<reference evidence="12" key="2">
    <citation type="submission" date="2021-08" db="EMBL/GenBank/DDBJ databases">
        <authorList>
            <person name="Eriksson T."/>
        </authorList>
    </citation>
    <scope>NUCLEOTIDE SEQUENCE</scope>
    <source>
        <strain evidence="12">Stoneville</strain>
        <tissue evidence="12">Whole head</tissue>
    </source>
</reference>
<dbReference type="Proteomes" id="UP000719412">
    <property type="component" value="Unassembled WGS sequence"/>
</dbReference>
<protein>
    <recommendedName>
        <fullName evidence="2">protein-tyrosine-phosphatase</fullName>
        <ecNumber evidence="2">3.1.3.48</ecNumber>
    </recommendedName>
</protein>
<keyword evidence="6" id="KW-0904">Protein phosphatase</keyword>
<dbReference type="EC" id="3.1.3.48" evidence="2"/>
<evidence type="ECO:0000256" key="10">
    <source>
        <dbReference type="SAM" id="MobiDB-lite"/>
    </source>
</evidence>
<dbReference type="AlphaFoldDB" id="A0A8J6HL52"/>
<dbReference type="EMBL" id="JABDTM020021100">
    <property type="protein sequence ID" value="KAH0816689.1"/>
    <property type="molecule type" value="Genomic_DNA"/>
</dbReference>
<organism evidence="12 13">
    <name type="scientific">Tenebrio molitor</name>
    <name type="common">Yellow mealworm beetle</name>
    <dbReference type="NCBI Taxonomy" id="7067"/>
    <lineage>
        <taxon>Eukaryota</taxon>
        <taxon>Metazoa</taxon>
        <taxon>Ecdysozoa</taxon>
        <taxon>Arthropoda</taxon>
        <taxon>Hexapoda</taxon>
        <taxon>Insecta</taxon>
        <taxon>Pterygota</taxon>
        <taxon>Neoptera</taxon>
        <taxon>Endopterygota</taxon>
        <taxon>Coleoptera</taxon>
        <taxon>Polyphaga</taxon>
        <taxon>Cucujiformia</taxon>
        <taxon>Tenebrionidae</taxon>
        <taxon>Tenebrio</taxon>
    </lineage>
</organism>
<proteinExistence type="predicted"/>
<evidence type="ECO:0000256" key="6">
    <source>
        <dbReference type="ARBA" id="ARBA00022912"/>
    </source>
</evidence>
<dbReference type="PRINTS" id="PR00401">
    <property type="entry name" value="SH2DOMAIN"/>
</dbReference>
<name>A0A8J6HL52_TENMO</name>
<feature type="region of interest" description="Disordered" evidence="10">
    <location>
        <begin position="191"/>
        <end position="210"/>
    </location>
</feature>
<dbReference type="GO" id="GO:0030971">
    <property type="term" value="F:receptor tyrosine kinase binding"/>
    <property type="evidence" value="ECO:0007669"/>
    <property type="project" value="TreeGrafter"/>
</dbReference>
<evidence type="ECO:0000256" key="1">
    <source>
        <dbReference type="ARBA" id="ARBA00004496"/>
    </source>
</evidence>
<dbReference type="GO" id="GO:0005737">
    <property type="term" value="C:cytoplasm"/>
    <property type="evidence" value="ECO:0007669"/>
    <property type="project" value="UniProtKB-SubCell"/>
</dbReference>
<comment type="caution">
    <text evidence="12">The sequence shown here is derived from an EMBL/GenBank/DDBJ whole genome shotgun (WGS) entry which is preliminary data.</text>
</comment>
<keyword evidence="7 9" id="KW-0727">SH2 domain</keyword>
<dbReference type="GO" id="GO:0070374">
    <property type="term" value="P:positive regulation of ERK1 and ERK2 cascade"/>
    <property type="evidence" value="ECO:0007669"/>
    <property type="project" value="TreeGrafter"/>
</dbReference>
<dbReference type="SUPFAM" id="SSF55550">
    <property type="entry name" value="SH2 domain"/>
    <property type="match status" value="1"/>
</dbReference>
<keyword evidence="5" id="KW-0378">Hydrolase</keyword>
<accession>A0A8J6HL52</accession>
<evidence type="ECO:0000313" key="13">
    <source>
        <dbReference type="Proteomes" id="UP000719412"/>
    </source>
</evidence>
<dbReference type="Pfam" id="PF02089">
    <property type="entry name" value="Palm_thioest"/>
    <property type="match status" value="1"/>
</dbReference>
<dbReference type="PANTHER" id="PTHR46559:SF3">
    <property type="entry name" value="TYROSINE-PROTEIN PHOSPHATASE NON-RECEPTOR TYPE"/>
    <property type="match status" value="1"/>
</dbReference>
<evidence type="ECO:0000256" key="2">
    <source>
        <dbReference type="ARBA" id="ARBA00013064"/>
    </source>
</evidence>
<dbReference type="InterPro" id="IPR029058">
    <property type="entry name" value="AB_hydrolase_fold"/>
</dbReference>
<dbReference type="SMART" id="SM00252">
    <property type="entry name" value="SH2"/>
    <property type="match status" value="1"/>
</dbReference>
<dbReference type="PROSITE" id="PS50001">
    <property type="entry name" value="SH2"/>
    <property type="match status" value="1"/>
</dbReference>
<dbReference type="Gene3D" id="3.30.505.10">
    <property type="entry name" value="SH2 domain"/>
    <property type="match status" value="1"/>
</dbReference>
<feature type="domain" description="SH2" evidence="11">
    <location>
        <begin position="830"/>
        <end position="925"/>
    </location>
</feature>
<evidence type="ECO:0000313" key="12">
    <source>
        <dbReference type="EMBL" id="KAH0816689.1"/>
    </source>
</evidence>
<gene>
    <name evidence="12" type="ORF">GEV33_006102</name>
</gene>
<evidence type="ECO:0000256" key="8">
    <source>
        <dbReference type="ARBA" id="ARBA00051722"/>
    </source>
</evidence>
<dbReference type="Gene3D" id="3.40.50.1820">
    <property type="entry name" value="alpha/beta hydrolase"/>
    <property type="match status" value="1"/>
</dbReference>
<evidence type="ECO:0000256" key="9">
    <source>
        <dbReference type="PROSITE-ProRule" id="PRU00191"/>
    </source>
</evidence>
<keyword evidence="4" id="KW-0677">Repeat</keyword>
<dbReference type="InterPro" id="IPR036860">
    <property type="entry name" value="SH2_dom_sf"/>
</dbReference>
<keyword evidence="13" id="KW-1185">Reference proteome</keyword>
<dbReference type="GO" id="GO:0050839">
    <property type="term" value="F:cell adhesion molecule binding"/>
    <property type="evidence" value="ECO:0007669"/>
    <property type="project" value="TreeGrafter"/>
</dbReference>
<evidence type="ECO:0000259" key="11">
    <source>
        <dbReference type="PROSITE" id="PS50001"/>
    </source>
</evidence>
<dbReference type="PANTHER" id="PTHR46559">
    <property type="entry name" value="TYROSINE-PROTEIN PHOSPHATASE NON-RECEPTOR TYPE 11"/>
    <property type="match status" value="1"/>
</dbReference>
<dbReference type="SUPFAM" id="SSF53474">
    <property type="entry name" value="alpha/beta-Hydrolases"/>
    <property type="match status" value="1"/>
</dbReference>
<comment type="catalytic activity">
    <reaction evidence="8">
        <text>O-phospho-L-tyrosyl-[protein] + H2O = L-tyrosyl-[protein] + phosphate</text>
        <dbReference type="Rhea" id="RHEA:10684"/>
        <dbReference type="Rhea" id="RHEA-COMP:10136"/>
        <dbReference type="Rhea" id="RHEA-COMP:20101"/>
        <dbReference type="ChEBI" id="CHEBI:15377"/>
        <dbReference type="ChEBI" id="CHEBI:43474"/>
        <dbReference type="ChEBI" id="CHEBI:46858"/>
        <dbReference type="ChEBI" id="CHEBI:61978"/>
        <dbReference type="EC" id="3.1.3.48"/>
    </reaction>
</comment>